<sequence>MSLNPNSSLNKIEQLFHNYEQNLNQYQFNRLQFKLSGYKEKKLINDKILIETNLNDGQYNQTAILTGKAADIIKKNIDELFINVNSMVIQLIKWKVAYMKNEQTYIIVIYEFQYITTLEGEQYECTQYKVDQHLPVQRKVKLLIQKNRPTVNTSNLQWQPNQSSVKKVKIENQSFSKDSLIIDDNLLNISILDTSACKKQQGQFKDYQQQHQIQQQQQEITKISSMYPSMKKWVLEGRVIFKSQQQDYRCKKSGTLKNYFRIIILDCEQEIITGLFYEACNKFFTLLQEGKVYIFKNGCIGQDKTNGTKKIIFNEYSIISESQNYVIPSSPQLNFSTLQEIETLQHNSIVDVVAVIQEIKQDSESYKSFIVLDHTTRLTIKLWGPQYGKVHLQKGEIIVFKGLKFYSTNFKSLNSDYQTMIIQNQELNEVKQLKTWLAGKNIDTIMKPNQDNQTIDLSQLNEFVIQLLNEGKTSLTSYKYVYGYIIEIQEYRNMYPSCPNIRCKSKMEEVPIRKTFRCKKCLVENDSPKFSFVLNVTIMDEFTNIKAVIFDEIAVKLLGLTADQLRSMNLEDQKNIYQSKAFQQKKMKLQILFKDYSGQIQPQYNVQEISDVDYKQLTLQAIETFDEIDNLLNLSLIL</sequence>
<dbReference type="Pfam" id="PF08646">
    <property type="entry name" value="Rep_fac-A_C"/>
    <property type="match status" value="1"/>
</dbReference>
<feature type="domain" description="Replication factor A C-terminal" evidence="6">
    <location>
        <begin position="479"/>
        <end position="616"/>
    </location>
</feature>
<keyword evidence="3" id="KW-0863">Zinc-finger</keyword>
<evidence type="ECO:0000256" key="1">
    <source>
        <dbReference type="ARBA" id="ARBA00005690"/>
    </source>
</evidence>
<comment type="caution">
    <text evidence="7">The sequence shown here is derived from an EMBL/GenBank/DDBJ whole genome shotgun (WGS) entry which is preliminary data.</text>
</comment>
<dbReference type="EMBL" id="CAJJDN010000009">
    <property type="protein sequence ID" value="CAD8055048.1"/>
    <property type="molecule type" value="Genomic_DNA"/>
</dbReference>
<evidence type="ECO:0000256" key="2">
    <source>
        <dbReference type="ARBA" id="ARBA00022723"/>
    </source>
</evidence>
<dbReference type="GO" id="GO:0003677">
    <property type="term" value="F:DNA binding"/>
    <property type="evidence" value="ECO:0007669"/>
    <property type="project" value="UniProtKB-KW"/>
</dbReference>
<evidence type="ECO:0000256" key="3">
    <source>
        <dbReference type="ARBA" id="ARBA00022771"/>
    </source>
</evidence>
<name>A0A8S1KIU5_9CILI</name>
<dbReference type="OrthoDB" id="1751331at2759"/>
<dbReference type="AlphaFoldDB" id="A0A8S1KIU5"/>
<dbReference type="InterPro" id="IPR047192">
    <property type="entry name" value="Euk_RPA1_DBD_C"/>
</dbReference>
<keyword evidence="8" id="KW-1185">Reference proteome</keyword>
<dbReference type="CDD" id="cd04476">
    <property type="entry name" value="RPA1_DBD_C"/>
    <property type="match status" value="1"/>
</dbReference>
<proteinExistence type="inferred from homology"/>
<accession>A0A8S1KIU5</accession>
<dbReference type="PANTHER" id="PTHR47165:SF4">
    <property type="entry name" value="OS03G0429900 PROTEIN"/>
    <property type="match status" value="1"/>
</dbReference>
<dbReference type="InterPro" id="IPR013955">
    <property type="entry name" value="Rep_factor-A_C"/>
</dbReference>
<dbReference type="Proteomes" id="UP000692954">
    <property type="component" value="Unassembled WGS sequence"/>
</dbReference>
<gene>
    <name evidence="7" type="ORF">PSON_ATCC_30995.1.T0090023</name>
</gene>
<protein>
    <recommendedName>
        <fullName evidence="6">Replication factor A C-terminal domain-containing protein</fullName>
    </recommendedName>
</protein>
<evidence type="ECO:0000313" key="8">
    <source>
        <dbReference type="Proteomes" id="UP000692954"/>
    </source>
</evidence>
<evidence type="ECO:0000256" key="5">
    <source>
        <dbReference type="ARBA" id="ARBA00023125"/>
    </source>
</evidence>
<evidence type="ECO:0000259" key="6">
    <source>
        <dbReference type="Pfam" id="PF08646"/>
    </source>
</evidence>
<comment type="similarity">
    <text evidence="1">Belongs to the replication factor A protein 1 family.</text>
</comment>
<keyword evidence="4" id="KW-0862">Zinc</keyword>
<keyword evidence="5" id="KW-0238">DNA-binding</keyword>
<dbReference type="PANTHER" id="PTHR47165">
    <property type="entry name" value="OS03G0429900 PROTEIN"/>
    <property type="match status" value="1"/>
</dbReference>
<keyword evidence="2" id="KW-0479">Metal-binding</keyword>
<organism evidence="7 8">
    <name type="scientific">Paramecium sonneborni</name>
    <dbReference type="NCBI Taxonomy" id="65129"/>
    <lineage>
        <taxon>Eukaryota</taxon>
        <taxon>Sar</taxon>
        <taxon>Alveolata</taxon>
        <taxon>Ciliophora</taxon>
        <taxon>Intramacronucleata</taxon>
        <taxon>Oligohymenophorea</taxon>
        <taxon>Peniculida</taxon>
        <taxon>Parameciidae</taxon>
        <taxon>Paramecium</taxon>
    </lineage>
</organism>
<evidence type="ECO:0000256" key="4">
    <source>
        <dbReference type="ARBA" id="ARBA00022833"/>
    </source>
</evidence>
<dbReference type="FunFam" id="2.40.50.140:FF:000041">
    <property type="entry name" value="Replication protein A subunit"/>
    <property type="match status" value="1"/>
</dbReference>
<dbReference type="GO" id="GO:0008270">
    <property type="term" value="F:zinc ion binding"/>
    <property type="evidence" value="ECO:0007669"/>
    <property type="project" value="UniProtKB-KW"/>
</dbReference>
<reference evidence="7" key="1">
    <citation type="submission" date="2021-01" db="EMBL/GenBank/DDBJ databases">
        <authorList>
            <consortium name="Genoscope - CEA"/>
            <person name="William W."/>
        </authorList>
    </citation>
    <scope>NUCLEOTIDE SEQUENCE</scope>
</reference>
<evidence type="ECO:0000313" key="7">
    <source>
        <dbReference type="EMBL" id="CAD8055048.1"/>
    </source>
</evidence>